<evidence type="ECO:0000259" key="1">
    <source>
        <dbReference type="Pfam" id="PF14214"/>
    </source>
</evidence>
<gene>
    <name evidence="2" type="ORF">M422DRAFT_267034</name>
</gene>
<dbReference type="InterPro" id="IPR025476">
    <property type="entry name" value="Helitron_helicase-like"/>
</dbReference>
<evidence type="ECO:0000313" key="3">
    <source>
        <dbReference type="Proteomes" id="UP000054279"/>
    </source>
</evidence>
<keyword evidence="3" id="KW-1185">Reference proteome</keyword>
<dbReference type="Proteomes" id="UP000054279">
    <property type="component" value="Unassembled WGS sequence"/>
</dbReference>
<name>A0A0C9V1B7_SPHS4</name>
<organism evidence="2 3">
    <name type="scientific">Sphaerobolus stellatus (strain SS14)</name>
    <dbReference type="NCBI Taxonomy" id="990650"/>
    <lineage>
        <taxon>Eukaryota</taxon>
        <taxon>Fungi</taxon>
        <taxon>Dikarya</taxon>
        <taxon>Basidiomycota</taxon>
        <taxon>Agaricomycotina</taxon>
        <taxon>Agaricomycetes</taxon>
        <taxon>Phallomycetidae</taxon>
        <taxon>Geastrales</taxon>
        <taxon>Sphaerobolaceae</taxon>
        <taxon>Sphaerobolus</taxon>
    </lineage>
</organism>
<proteinExistence type="predicted"/>
<protein>
    <recommendedName>
        <fullName evidence="1">Helitron helicase-like domain-containing protein</fullName>
    </recommendedName>
</protein>
<dbReference type="HOGENOM" id="CLU_080483_2_0_1"/>
<dbReference type="Pfam" id="PF14214">
    <property type="entry name" value="Helitron_like_N"/>
    <property type="match status" value="1"/>
</dbReference>
<dbReference type="OrthoDB" id="10007484at2759"/>
<feature type="domain" description="Helitron helicase-like" evidence="1">
    <location>
        <begin position="4"/>
        <end position="100"/>
    </location>
</feature>
<dbReference type="AlphaFoldDB" id="A0A0C9V1B7"/>
<dbReference type="EMBL" id="KN837244">
    <property type="protein sequence ID" value="KIJ31361.1"/>
    <property type="molecule type" value="Genomic_DNA"/>
</dbReference>
<sequence length="203" mass="22620">MSIIHNPPTLWLTINLSNTNDPIVKVLAGCEIDLNDFKAHMGPNKSARAINTAKDPYATAKYFHITINLILEELFGIKVTGYMGAVEAQGRGTLHLHMLLWLVGAPTPSEMKDLLQQEEFHEKITAFIKANVTAHVDGLCEAKLQCGVKTREEKKFCKKIASPYSRPLDPRKPDFDALLKTAEYCFAQQCHIHTCSQACLKVG</sequence>
<reference evidence="2 3" key="1">
    <citation type="submission" date="2014-06" db="EMBL/GenBank/DDBJ databases">
        <title>Evolutionary Origins and Diversification of the Mycorrhizal Mutualists.</title>
        <authorList>
            <consortium name="DOE Joint Genome Institute"/>
            <consortium name="Mycorrhizal Genomics Consortium"/>
            <person name="Kohler A."/>
            <person name="Kuo A."/>
            <person name="Nagy L.G."/>
            <person name="Floudas D."/>
            <person name="Copeland A."/>
            <person name="Barry K.W."/>
            <person name="Cichocki N."/>
            <person name="Veneault-Fourrey C."/>
            <person name="LaButti K."/>
            <person name="Lindquist E.A."/>
            <person name="Lipzen A."/>
            <person name="Lundell T."/>
            <person name="Morin E."/>
            <person name="Murat C."/>
            <person name="Riley R."/>
            <person name="Ohm R."/>
            <person name="Sun H."/>
            <person name="Tunlid A."/>
            <person name="Henrissat B."/>
            <person name="Grigoriev I.V."/>
            <person name="Hibbett D.S."/>
            <person name="Martin F."/>
        </authorList>
    </citation>
    <scope>NUCLEOTIDE SEQUENCE [LARGE SCALE GENOMIC DNA]</scope>
    <source>
        <strain evidence="2 3">SS14</strain>
    </source>
</reference>
<evidence type="ECO:0000313" key="2">
    <source>
        <dbReference type="EMBL" id="KIJ31361.1"/>
    </source>
</evidence>
<accession>A0A0C9V1B7</accession>